<dbReference type="InterPro" id="IPR006121">
    <property type="entry name" value="HMA_dom"/>
</dbReference>
<dbReference type="InterPro" id="IPR059000">
    <property type="entry name" value="ATPase_P-type_domA"/>
</dbReference>
<evidence type="ECO:0000256" key="8">
    <source>
        <dbReference type="ARBA" id="ARBA00022692"/>
    </source>
</evidence>
<keyword evidence="5" id="KW-0813">Transport</keyword>
<evidence type="ECO:0000256" key="2">
    <source>
        <dbReference type="ARBA" id="ARBA00006024"/>
    </source>
</evidence>
<dbReference type="InterPro" id="IPR008250">
    <property type="entry name" value="ATPase_P-typ_transduc_dom_A_sf"/>
</dbReference>
<dbReference type="AlphaFoldDB" id="A0A412FZ31"/>
<evidence type="ECO:0000256" key="4">
    <source>
        <dbReference type="ARBA" id="ARBA00015102"/>
    </source>
</evidence>
<feature type="transmembrane region" description="Helical" evidence="23">
    <location>
        <begin position="129"/>
        <end position="147"/>
    </location>
</feature>
<evidence type="ECO:0000256" key="1">
    <source>
        <dbReference type="ARBA" id="ARBA00004651"/>
    </source>
</evidence>
<feature type="transmembrane region" description="Helical" evidence="23">
    <location>
        <begin position="168"/>
        <end position="187"/>
    </location>
</feature>
<dbReference type="SUPFAM" id="SSF55008">
    <property type="entry name" value="HMA, heavy metal-associated domain"/>
    <property type="match status" value="2"/>
</dbReference>
<evidence type="ECO:0000256" key="14">
    <source>
        <dbReference type="ARBA" id="ARBA00022842"/>
    </source>
</evidence>
<dbReference type="GO" id="GO:0005886">
    <property type="term" value="C:plasma membrane"/>
    <property type="evidence" value="ECO:0007669"/>
    <property type="project" value="UniProtKB-SubCell"/>
</dbReference>
<gene>
    <name evidence="25" type="ORF">DWY25_10455</name>
</gene>
<dbReference type="PROSITE" id="PS00154">
    <property type="entry name" value="ATPASE_E1_E2"/>
    <property type="match status" value="1"/>
</dbReference>
<dbReference type="FunFam" id="3.40.50.1000:FF:000144">
    <property type="entry name" value="copper-transporting ATPase 1 isoform X2"/>
    <property type="match status" value="1"/>
</dbReference>
<evidence type="ECO:0000256" key="9">
    <source>
        <dbReference type="ARBA" id="ARBA00022723"/>
    </source>
</evidence>
<dbReference type="PROSITE" id="PS01047">
    <property type="entry name" value="HMA_1"/>
    <property type="match status" value="2"/>
</dbReference>
<dbReference type="NCBIfam" id="TIGR01511">
    <property type="entry name" value="ATPase-IB1_Cu"/>
    <property type="match status" value="1"/>
</dbReference>
<dbReference type="Pfam" id="PF00403">
    <property type="entry name" value="HMA"/>
    <property type="match status" value="2"/>
</dbReference>
<dbReference type="SFLD" id="SFLDG00002">
    <property type="entry name" value="C1.7:_P-type_atpase_like"/>
    <property type="match status" value="1"/>
</dbReference>
<keyword evidence="17" id="KW-0186">Copper</keyword>
<comment type="similarity">
    <text evidence="2 23">Belongs to the cation transport ATPase (P-type) (TC 3.A.3) family. Type IB subfamily.</text>
</comment>
<dbReference type="PRINTS" id="PR00943">
    <property type="entry name" value="CUATPASE"/>
</dbReference>
<dbReference type="InterPro" id="IPR044492">
    <property type="entry name" value="P_typ_ATPase_HD_dom"/>
</dbReference>
<keyword evidence="11 23" id="KW-0547">Nucleotide-binding</keyword>
<dbReference type="Gene3D" id="3.30.70.100">
    <property type="match status" value="2"/>
</dbReference>
<dbReference type="SUPFAM" id="SSF81665">
    <property type="entry name" value="Calcium ATPase, transmembrane domain M"/>
    <property type="match status" value="1"/>
</dbReference>
<dbReference type="InterPro" id="IPR023298">
    <property type="entry name" value="ATPase_P-typ_TM_dom_sf"/>
</dbReference>
<evidence type="ECO:0000256" key="7">
    <source>
        <dbReference type="ARBA" id="ARBA00022553"/>
    </source>
</evidence>
<dbReference type="EMBL" id="QRUP01000012">
    <property type="protein sequence ID" value="RGR73418.1"/>
    <property type="molecule type" value="Genomic_DNA"/>
</dbReference>
<keyword evidence="12" id="KW-0187">Copper transport</keyword>
<dbReference type="Proteomes" id="UP000284178">
    <property type="component" value="Unassembled WGS sequence"/>
</dbReference>
<dbReference type="PANTHER" id="PTHR43520:SF8">
    <property type="entry name" value="P-TYPE CU(+) TRANSPORTER"/>
    <property type="match status" value="1"/>
</dbReference>
<dbReference type="Pfam" id="PF00122">
    <property type="entry name" value="E1-E2_ATPase"/>
    <property type="match status" value="1"/>
</dbReference>
<dbReference type="PRINTS" id="PR00119">
    <property type="entry name" value="CATATPASE"/>
</dbReference>
<dbReference type="SFLD" id="SFLDS00003">
    <property type="entry name" value="Haloacid_Dehalogenase"/>
    <property type="match status" value="1"/>
</dbReference>
<dbReference type="CDD" id="cd02094">
    <property type="entry name" value="P-type_ATPase_Cu-like"/>
    <property type="match status" value="1"/>
</dbReference>
<keyword evidence="7" id="KW-0597">Phosphoprotein</keyword>
<dbReference type="EC" id="7.2.2.8" evidence="3"/>
<dbReference type="InterPro" id="IPR017969">
    <property type="entry name" value="Heavy-metal-associated_CS"/>
</dbReference>
<evidence type="ECO:0000256" key="13">
    <source>
        <dbReference type="ARBA" id="ARBA00022840"/>
    </source>
</evidence>
<keyword evidence="8 23" id="KW-0812">Transmembrane</keyword>
<dbReference type="GO" id="GO:0005507">
    <property type="term" value="F:copper ion binding"/>
    <property type="evidence" value="ECO:0007669"/>
    <property type="project" value="InterPro"/>
</dbReference>
<sequence>MKKTYDVTGMSCSACSAAIERGVRKLDGIEQCDVNLLANKMTVSFDENQLTSDKILQAVEQAGYHAEEHGAPAAASKASAAENPMEKQIKTMKTHLIVSVFFMLPLFYLSMGHMMGWPLPAFFLGHENTMNFALTQFLLCLPIVIVNGHYFTNGFKNLFRRSPNMDSLIAIGSAAAIVYGVIALYEIGMGLGAHDMVKVHSWAMDMYFETSAMILTLITLGKYLETRSKGKTSEAIAKLMDLAPKTAWVRRGEEFVEIPVEDVRPGDRLRVKPGQSVPVDGVIVQGSAAFDESAITGESIPVERTVGEKIIGATVNKSGAVEMEATLVGEDTTLSQIIRLVEEASASKAPIAKLADQVSGVFVPVVITIALAAAVIWLLLGESISFAVSIGIAVLVISCPCALGLATPTAIMVGTGKGAENGILIKSGEALETAHSLQTVILDKTGTVTTGKPEVTEVTVLGKSEAALLDAAVSLEAVSEHPLAEAIVRYGQKQNARIKAIDQFENIAGQGVRALIDGQPTAAGNLRMMQAMGLADEQIEQLHHNAAAQGRTPLFIAQSGVVLGMIAVADTIKPTSRAAVAEFKRMGIDVILLTGDNPQVAQAIAAQAGIDNVIAEVLPSDKQRVVSQVQAEGRKVAMIGDGINDAPALAQADVGIAIGAGTDVAIESADIVLMKSDLWDAVTAVKLSKAVLRNIKQNLFWALIYNSIGIPLAAGVFIPLLDWKLNPMFGAAAMSLSSVSVVSNALRLKLFSSPRPAGLPESSSAPAAQVAVQHIELKNKGEKNMTKTMIVNGMACAHCKARVEAALNAVAGVEKAEVTLEEKKAVVTCSQPVENSALIQAVTDAGYEVVSVA</sequence>
<keyword evidence="15" id="KW-1278">Translocase</keyword>
<evidence type="ECO:0000313" key="25">
    <source>
        <dbReference type="EMBL" id="RGR73418.1"/>
    </source>
</evidence>
<evidence type="ECO:0000256" key="11">
    <source>
        <dbReference type="ARBA" id="ARBA00022741"/>
    </source>
</evidence>
<comment type="catalytic activity">
    <reaction evidence="22">
        <text>Cu(+)(in) + ATP + H2O = Cu(+)(out) + ADP + phosphate + H(+)</text>
        <dbReference type="Rhea" id="RHEA:25792"/>
        <dbReference type="ChEBI" id="CHEBI:15377"/>
        <dbReference type="ChEBI" id="CHEBI:15378"/>
        <dbReference type="ChEBI" id="CHEBI:30616"/>
        <dbReference type="ChEBI" id="CHEBI:43474"/>
        <dbReference type="ChEBI" id="CHEBI:49552"/>
        <dbReference type="ChEBI" id="CHEBI:456216"/>
        <dbReference type="EC" id="7.2.2.8"/>
    </reaction>
</comment>
<dbReference type="InterPro" id="IPR023299">
    <property type="entry name" value="ATPase_P-typ_cyto_dom_N"/>
</dbReference>
<evidence type="ECO:0000256" key="12">
    <source>
        <dbReference type="ARBA" id="ARBA00022796"/>
    </source>
</evidence>
<comment type="caution">
    <text evidence="25">The sequence shown here is derived from an EMBL/GenBank/DDBJ whole genome shotgun (WGS) entry which is preliminary data.</text>
</comment>
<dbReference type="GO" id="GO:0043682">
    <property type="term" value="F:P-type divalent copper transporter activity"/>
    <property type="evidence" value="ECO:0007669"/>
    <property type="project" value="TreeGrafter"/>
</dbReference>
<evidence type="ECO:0000256" key="22">
    <source>
        <dbReference type="ARBA" id="ARBA00049289"/>
    </source>
</evidence>
<evidence type="ECO:0000256" key="20">
    <source>
        <dbReference type="ARBA" id="ARBA00029719"/>
    </source>
</evidence>
<evidence type="ECO:0000256" key="16">
    <source>
        <dbReference type="ARBA" id="ARBA00022989"/>
    </source>
</evidence>
<dbReference type="NCBIfam" id="TIGR01525">
    <property type="entry name" value="ATPase-IB_hvy"/>
    <property type="match status" value="1"/>
</dbReference>
<dbReference type="InterPro" id="IPR036412">
    <property type="entry name" value="HAD-like_sf"/>
</dbReference>
<dbReference type="GO" id="GO:0055070">
    <property type="term" value="P:copper ion homeostasis"/>
    <property type="evidence" value="ECO:0007669"/>
    <property type="project" value="TreeGrafter"/>
</dbReference>
<feature type="domain" description="HMA" evidence="24">
    <location>
        <begin position="785"/>
        <end position="850"/>
    </location>
</feature>
<evidence type="ECO:0000256" key="18">
    <source>
        <dbReference type="ARBA" id="ARBA00023065"/>
    </source>
</evidence>
<dbReference type="SUPFAM" id="SSF56784">
    <property type="entry name" value="HAD-like"/>
    <property type="match status" value="1"/>
</dbReference>
<dbReference type="GO" id="GO:0016887">
    <property type="term" value="F:ATP hydrolysis activity"/>
    <property type="evidence" value="ECO:0007669"/>
    <property type="project" value="InterPro"/>
</dbReference>
<feature type="domain" description="HMA" evidence="24">
    <location>
        <begin position="1"/>
        <end position="67"/>
    </location>
</feature>
<dbReference type="Gene3D" id="3.40.1110.10">
    <property type="entry name" value="Calcium-transporting ATPase, cytoplasmic domain N"/>
    <property type="match status" value="1"/>
</dbReference>
<protein>
    <recommendedName>
        <fullName evidence="4">Copper-exporting P-type ATPase</fullName>
        <ecNumber evidence="3">7.2.2.8</ecNumber>
    </recommendedName>
    <alternativeName>
        <fullName evidence="20">Copper-exporting P-type ATPase A</fullName>
    </alternativeName>
    <alternativeName>
        <fullName evidence="21">Cu(+)-exporting ATPase</fullName>
    </alternativeName>
</protein>
<dbReference type="InterPro" id="IPR027256">
    <property type="entry name" value="P-typ_ATPase_IB"/>
</dbReference>
<dbReference type="GeneID" id="83015818"/>
<dbReference type="SFLD" id="SFLDF00027">
    <property type="entry name" value="p-type_atpase"/>
    <property type="match status" value="1"/>
</dbReference>
<keyword evidence="14" id="KW-0460">Magnesium</keyword>
<dbReference type="PROSITE" id="PS50846">
    <property type="entry name" value="HMA_2"/>
    <property type="match status" value="2"/>
</dbReference>
<feature type="transmembrane region" description="Helical" evidence="23">
    <location>
        <begin position="207"/>
        <end position="224"/>
    </location>
</feature>
<evidence type="ECO:0000256" key="15">
    <source>
        <dbReference type="ARBA" id="ARBA00022967"/>
    </source>
</evidence>
<dbReference type="InterPro" id="IPR018303">
    <property type="entry name" value="ATPase_P-typ_P_site"/>
</dbReference>
<keyword evidence="26" id="KW-1185">Reference proteome</keyword>
<keyword evidence="16 23" id="KW-1133">Transmembrane helix</keyword>
<proteinExistence type="inferred from homology"/>
<dbReference type="Gene3D" id="3.40.50.1000">
    <property type="entry name" value="HAD superfamily/HAD-like"/>
    <property type="match status" value="1"/>
</dbReference>
<dbReference type="GO" id="GO:0005524">
    <property type="term" value="F:ATP binding"/>
    <property type="evidence" value="ECO:0007669"/>
    <property type="project" value="UniProtKB-UniRule"/>
</dbReference>
<keyword evidence="13 23" id="KW-0067">ATP-binding</keyword>
<evidence type="ECO:0000256" key="5">
    <source>
        <dbReference type="ARBA" id="ARBA00022448"/>
    </source>
</evidence>
<feature type="transmembrane region" description="Helical" evidence="23">
    <location>
        <begin position="96"/>
        <end position="117"/>
    </location>
</feature>
<dbReference type="PANTHER" id="PTHR43520">
    <property type="entry name" value="ATP7, ISOFORM B"/>
    <property type="match status" value="1"/>
</dbReference>
<evidence type="ECO:0000256" key="21">
    <source>
        <dbReference type="ARBA" id="ARBA00033239"/>
    </source>
</evidence>
<evidence type="ECO:0000259" key="24">
    <source>
        <dbReference type="PROSITE" id="PS50846"/>
    </source>
</evidence>
<organism evidence="25 26">
    <name type="scientific">Holdemania filiformis</name>
    <dbReference type="NCBI Taxonomy" id="61171"/>
    <lineage>
        <taxon>Bacteria</taxon>
        <taxon>Bacillati</taxon>
        <taxon>Bacillota</taxon>
        <taxon>Erysipelotrichia</taxon>
        <taxon>Erysipelotrichales</taxon>
        <taxon>Erysipelotrichaceae</taxon>
        <taxon>Holdemania</taxon>
    </lineage>
</organism>
<feature type="transmembrane region" description="Helical" evidence="23">
    <location>
        <begin position="386"/>
        <end position="407"/>
    </location>
</feature>
<dbReference type="NCBIfam" id="TIGR00003">
    <property type="entry name" value="copper ion binding protein"/>
    <property type="match status" value="2"/>
</dbReference>
<dbReference type="InterPro" id="IPR001757">
    <property type="entry name" value="P_typ_ATPase"/>
</dbReference>
<keyword evidence="19 23" id="KW-0472">Membrane</keyword>
<dbReference type="Gene3D" id="2.70.150.10">
    <property type="entry name" value="Calcium-transporting ATPase, cytoplasmic transduction domain A"/>
    <property type="match status" value="1"/>
</dbReference>
<accession>A0A412FZ31</accession>
<feature type="transmembrane region" description="Helical" evidence="23">
    <location>
        <begin position="699"/>
        <end position="721"/>
    </location>
</feature>
<keyword evidence="6 23" id="KW-1003">Cell membrane</keyword>
<evidence type="ECO:0000256" key="23">
    <source>
        <dbReference type="RuleBase" id="RU362081"/>
    </source>
</evidence>
<evidence type="ECO:0000256" key="17">
    <source>
        <dbReference type="ARBA" id="ARBA00023008"/>
    </source>
</evidence>
<dbReference type="CDD" id="cd00371">
    <property type="entry name" value="HMA"/>
    <property type="match status" value="2"/>
</dbReference>
<dbReference type="Pfam" id="PF00702">
    <property type="entry name" value="Hydrolase"/>
    <property type="match status" value="1"/>
</dbReference>
<dbReference type="FunFam" id="2.70.150.10:FF:000020">
    <property type="entry name" value="Copper-exporting P-type ATPase A"/>
    <property type="match status" value="1"/>
</dbReference>
<feature type="transmembrane region" description="Helical" evidence="23">
    <location>
        <begin position="358"/>
        <end position="380"/>
    </location>
</feature>
<dbReference type="InterPro" id="IPR023214">
    <property type="entry name" value="HAD_sf"/>
</dbReference>
<dbReference type="FunFam" id="3.30.70.100:FF:000005">
    <property type="entry name" value="Copper-exporting P-type ATPase A"/>
    <property type="match status" value="1"/>
</dbReference>
<dbReference type="RefSeq" id="WP_117895179.1">
    <property type="nucleotide sequence ID" value="NZ_CABJCV010000012.1"/>
</dbReference>
<keyword evidence="10" id="KW-0677">Repeat</keyword>
<comment type="subcellular location">
    <subcellularLocation>
        <location evidence="1">Cell membrane</location>
        <topology evidence="1">Multi-pass membrane protein</topology>
    </subcellularLocation>
</comment>
<evidence type="ECO:0000256" key="10">
    <source>
        <dbReference type="ARBA" id="ARBA00022737"/>
    </source>
</evidence>
<evidence type="ECO:0000256" key="6">
    <source>
        <dbReference type="ARBA" id="ARBA00022475"/>
    </source>
</evidence>
<name>A0A412FZ31_9FIRM</name>
<dbReference type="GO" id="GO:0140581">
    <property type="term" value="F:P-type monovalent copper transporter activity"/>
    <property type="evidence" value="ECO:0007669"/>
    <property type="project" value="UniProtKB-EC"/>
</dbReference>
<dbReference type="SUPFAM" id="SSF81653">
    <property type="entry name" value="Calcium ATPase, transduction domain A"/>
    <property type="match status" value="1"/>
</dbReference>
<evidence type="ECO:0000313" key="26">
    <source>
        <dbReference type="Proteomes" id="UP000284178"/>
    </source>
</evidence>
<dbReference type="InterPro" id="IPR006122">
    <property type="entry name" value="HMA_Cu_ion-bd"/>
</dbReference>
<evidence type="ECO:0000256" key="19">
    <source>
        <dbReference type="ARBA" id="ARBA00023136"/>
    </source>
</evidence>
<evidence type="ECO:0000256" key="3">
    <source>
        <dbReference type="ARBA" id="ARBA00012517"/>
    </source>
</evidence>
<keyword evidence="9 23" id="KW-0479">Metal-binding</keyword>
<reference evidence="25 26" key="1">
    <citation type="submission" date="2018-08" db="EMBL/GenBank/DDBJ databases">
        <title>A genome reference for cultivated species of the human gut microbiota.</title>
        <authorList>
            <person name="Zou Y."/>
            <person name="Xue W."/>
            <person name="Luo G."/>
        </authorList>
    </citation>
    <scope>NUCLEOTIDE SEQUENCE [LARGE SCALE GENOMIC DNA]</scope>
    <source>
        <strain evidence="25 26">AF24-29</strain>
    </source>
</reference>
<keyword evidence="18" id="KW-0406">Ion transport</keyword>
<dbReference type="NCBIfam" id="TIGR01494">
    <property type="entry name" value="ATPase_P-type"/>
    <property type="match status" value="1"/>
</dbReference>
<dbReference type="InterPro" id="IPR036163">
    <property type="entry name" value="HMA_dom_sf"/>
</dbReference>